<dbReference type="PANTHER" id="PTHR40705">
    <property type="entry name" value="TRNA(ILE2) 2-AGMATINYLCYTIDINE SYNTHETASE TIAS"/>
    <property type="match status" value="1"/>
</dbReference>
<gene>
    <name evidence="6" type="primary">tiaS</name>
    <name evidence="10" type="ORF">SAMN04515625_1564</name>
</gene>
<comment type="subcellular location">
    <subcellularLocation>
        <location evidence="6">Cytoplasm</location>
    </subcellularLocation>
</comment>
<evidence type="ECO:0000313" key="10">
    <source>
        <dbReference type="EMBL" id="SDW74872.1"/>
    </source>
</evidence>
<dbReference type="GO" id="GO:0005737">
    <property type="term" value="C:cytoplasm"/>
    <property type="evidence" value="ECO:0007669"/>
    <property type="project" value="UniProtKB-SubCell"/>
</dbReference>
<evidence type="ECO:0000259" key="7">
    <source>
        <dbReference type="Pfam" id="PF08489"/>
    </source>
</evidence>
<evidence type="ECO:0000256" key="6">
    <source>
        <dbReference type="HAMAP-Rule" id="MF_01892"/>
    </source>
</evidence>
<dbReference type="Pfam" id="PF22641">
    <property type="entry name" value="TiaS_TCKD"/>
    <property type="match status" value="1"/>
</dbReference>
<evidence type="ECO:0000256" key="5">
    <source>
        <dbReference type="ARBA" id="ARBA00022840"/>
    </source>
</evidence>
<dbReference type="Gene3D" id="3.90.600.20">
    <property type="match status" value="1"/>
</dbReference>
<feature type="domain" description="TiaS C-terminal zinc ribbon" evidence="9">
    <location>
        <begin position="359"/>
        <end position="399"/>
    </location>
</feature>
<dbReference type="Gene3D" id="3.30.70.2200">
    <property type="match status" value="1"/>
</dbReference>
<dbReference type="EC" id="6.3.4.22" evidence="6"/>
<comment type="function">
    <text evidence="6">ATP-dependent agmatine transferase that catalyzes the formation of 2-agmatinylcytidine (agm2C) at the wobble position (C34) of tRNA(Ile2), converting the codon specificity from AUG to AUA.</text>
</comment>
<dbReference type="InterPro" id="IPR024913">
    <property type="entry name" value="tRNA_Ile2__agm2C_synt"/>
</dbReference>
<reference evidence="10 11" key="1">
    <citation type="submission" date="2016-10" db="EMBL/GenBank/DDBJ databases">
        <authorList>
            <person name="de Groot N.N."/>
        </authorList>
    </citation>
    <scope>NUCLEOTIDE SEQUENCE [LARGE SCALE GENOMIC DNA]</scope>
    <source>
        <strain evidence="10 11">Z-7982</strain>
    </source>
</reference>
<dbReference type="Gene3D" id="2.40.50.1010">
    <property type="match status" value="1"/>
</dbReference>
<dbReference type="CDD" id="cd04482">
    <property type="entry name" value="RPA2_OBF_like"/>
    <property type="match status" value="1"/>
</dbReference>
<proteinExistence type="inferred from homology"/>
<comment type="similarity">
    <text evidence="6">Belongs to the TiaS family.</text>
</comment>
<dbReference type="EMBL" id="FNMU01000004">
    <property type="protein sequence ID" value="SDW74872.1"/>
    <property type="molecule type" value="Genomic_DNA"/>
</dbReference>
<accession>A0A1H2W2K4</accession>
<dbReference type="GO" id="GO:0005524">
    <property type="term" value="F:ATP binding"/>
    <property type="evidence" value="ECO:0007669"/>
    <property type="project" value="UniProtKB-KW"/>
</dbReference>
<keyword evidence="4 6" id="KW-0547">Nucleotide-binding</keyword>
<dbReference type="InterPro" id="IPR055394">
    <property type="entry name" value="Zn_ribbon_TiaS"/>
</dbReference>
<dbReference type="Pfam" id="PF08489">
    <property type="entry name" value="TiaS_FLD"/>
    <property type="match status" value="1"/>
</dbReference>
<dbReference type="GO" id="GO:0002101">
    <property type="term" value="P:tRNA wobble cytosine modification"/>
    <property type="evidence" value="ECO:0007669"/>
    <property type="project" value="UniProtKB-UniRule"/>
</dbReference>
<sequence>MIRKNMIISFDDTDSRSLGMCTTYLGALLMDELKAYGKPAGLPLLIRLNPTIPFKTRGNAAVAIKIETSESEKIKKHVIQRIEELAQMEDENTNPGVVFLENNNDEVKTALTAFFKRAVQHVITIQEAKGLVEKYELDGRGYKNSRGLIGALAGCGAMLEEEWDHTYEYLSYRQKEAWGTQRFVNENSVIRADDATYPHTWDNRDIANNMVVCVPHSPDPVLYGIRGKTPEYISHAASMIEGEVTERHAIYKTNQGTDMHLIPAESISKLQDMESYIIQGFVASNPRTIEGGHTLFLFRDKEGEEMECAAFEPTKNFRELIRKLLPGDHITIYGSVKNKTLNIEKIDVIELTEKYRKVNPLCPKCEKSMKSAGKGQGYRCRHCKTRADKAARSKVEREIKPGIYEVPPCARRHLSMPLIRKEGKDIHPSR</sequence>
<dbReference type="InterPro" id="IPR013696">
    <property type="entry name" value="TiaS_FLD"/>
</dbReference>
<keyword evidence="5 6" id="KW-0067">ATP-binding</keyword>
<keyword evidence="1 6" id="KW-0963">Cytoplasm</keyword>
<evidence type="ECO:0000256" key="2">
    <source>
        <dbReference type="ARBA" id="ARBA00022598"/>
    </source>
</evidence>
<organism evidence="10 11">
    <name type="scientific">Methanohalophilus halophilus</name>
    <dbReference type="NCBI Taxonomy" id="2177"/>
    <lineage>
        <taxon>Archaea</taxon>
        <taxon>Methanobacteriati</taxon>
        <taxon>Methanobacteriota</taxon>
        <taxon>Stenosarchaea group</taxon>
        <taxon>Methanomicrobia</taxon>
        <taxon>Methanosarcinales</taxon>
        <taxon>Methanosarcinaceae</taxon>
        <taxon>Methanohalophilus</taxon>
    </lineage>
</organism>
<evidence type="ECO:0000256" key="1">
    <source>
        <dbReference type="ARBA" id="ARBA00022490"/>
    </source>
</evidence>
<keyword evidence="2 6" id="KW-0436">Ligase</keyword>
<evidence type="ECO:0000259" key="8">
    <source>
        <dbReference type="Pfam" id="PF22641"/>
    </source>
</evidence>
<dbReference type="HAMAP" id="MF_01892">
    <property type="entry name" value="tRNA_Ile2_agm2C_synt"/>
    <property type="match status" value="1"/>
</dbReference>
<keyword evidence="3 6" id="KW-0819">tRNA processing</keyword>
<feature type="domain" description="TiaS-like TCKD" evidence="8">
    <location>
        <begin position="7"/>
        <end position="136"/>
    </location>
</feature>
<dbReference type="GO" id="GO:0016879">
    <property type="term" value="F:ligase activity, forming carbon-nitrogen bonds"/>
    <property type="evidence" value="ECO:0007669"/>
    <property type="project" value="UniProtKB-UniRule"/>
</dbReference>
<dbReference type="Proteomes" id="UP000198669">
    <property type="component" value="Unassembled WGS sequence"/>
</dbReference>
<dbReference type="PANTHER" id="PTHR40705:SF1">
    <property type="entry name" value="TRNA(ILE2) 2-AGMATINYLCYTIDINE SYNTHETASE TIAS"/>
    <property type="match status" value="1"/>
</dbReference>
<evidence type="ECO:0000256" key="4">
    <source>
        <dbReference type="ARBA" id="ARBA00022741"/>
    </source>
</evidence>
<dbReference type="InterPro" id="IPR053870">
    <property type="entry name" value="TiaS-like_TCKD"/>
</dbReference>
<comment type="catalytic activity">
    <reaction evidence="6">
        <text>cytidine(34) in tRNA(Ile2) + agmatine + ATP + H2O = 2-agmatinylcytidine(34) in tRNA(Ile2) + AMP + 2 phosphate + 2 H(+)</text>
        <dbReference type="Rhea" id="RHEA:43608"/>
        <dbReference type="Rhea" id="RHEA-COMP:10625"/>
        <dbReference type="Rhea" id="RHEA-COMP:10626"/>
        <dbReference type="ChEBI" id="CHEBI:15377"/>
        <dbReference type="ChEBI" id="CHEBI:15378"/>
        <dbReference type="ChEBI" id="CHEBI:30616"/>
        <dbReference type="ChEBI" id="CHEBI:43474"/>
        <dbReference type="ChEBI" id="CHEBI:58145"/>
        <dbReference type="ChEBI" id="CHEBI:82748"/>
        <dbReference type="ChEBI" id="CHEBI:83545"/>
        <dbReference type="ChEBI" id="CHEBI:456215"/>
        <dbReference type="EC" id="6.3.4.22"/>
    </reaction>
</comment>
<dbReference type="Pfam" id="PF23783">
    <property type="entry name" value="Zn_ribbon_TiaS"/>
    <property type="match status" value="1"/>
</dbReference>
<protein>
    <recommendedName>
        <fullName evidence="6">tRNA(Ile2) 2-agmatinylcytidine synthetase TiaS</fullName>
        <shortName evidence="6">tRNA(Ile2)-agm2C synthetase</shortName>
        <ecNumber evidence="6">6.3.4.22</ecNumber>
    </recommendedName>
    <alternativeName>
        <fullName evidence="6">tRNA(Ile2) agmatidine synthetase</fullName>
    </alternativeName>
</protein>
<evidence type="ECO:0000259" key="9">
    <source>
        <dbReference type="Pfam" id="PF23783"/>
    </source>
</evidence>
<dbReference type="AlphaFoldDB" id="A0A1H2W2K4"/>
<evidence type="ECO:0000256" key="3">
    <source>
        <dbReference type="ARBA" id="ARBA00022694"/>
    </source>
</evidence>
<feature type="domain" description="TiaS FLD" evidence="7">
    <location>
        <begin position="146"/>
        <end position="260"/>
    </location>
</feature>
<name>A0A1H2W2K4_9EURY</name>
<evidence type="ECO:0000313" key="11">
    <source>
        <dbReference type="Proteomes" id="UP000198669"/>
    </source>
</evidence>